<protein>
    <submittedName>
        <fullName evidence="1">Polyketide cyclase / dehydrase and lipid transport</fullName>
    </submittedName>
</protein>
<dbReference type="InterPro" id="IPR023393">
    <property type="entry name" value="START-like_dom_sf"/>
</dbReference>
<dbReference type="AlphaFoldDB" id="A0A1H4NLY7"/>
<sequence>MGQRQSHLLQEQIRHELYIRAGIDTVYYYLSQPDRWPEWHPCSLRADTGLGGSLPAGHRFSETMNLLGVQIPTSYRVLVALFPKEFKVLFSSAALDGSLRYQLSKQGDGTLLQRTLAFSTDLHLSGLGPRMEQLSAQALGNLKQRLEATAG</sequence>
<dbReference type="Gene3D" id="3.30.530.20">
    <property type="match status" value="1"/>
</dbReference>
<name>A0A1H4NLY7_9PSED</name>
<dbReference type="SUPFAM" id="SSF55961">
    <property type="entry name" value="Bet v1-like"/>
    <property type="match status" value="1"/>
</dbReference>
<dbReference type="RefSeq" id="WP_092314584.1">
    <property type="nucleotide sequence ID" value="NZ_FNTJ01000001.1"/>
</dbReference>
<keyword evidence="2" id="KW-1185">Reference proteome</keyword>
<reference evidence="2" key="1">
    <citation type="submission" date="2016-10" db="EMBL/GenBank/DDBJ databases">
        <authorList>
            <person name="Varghese N."/>
            <person name="Submissions S."/>
        </authorList>
    </citation>
    <scope>NUCLEOTIDE SEQUENCE [LARGE SCALE GENOMIC DNA]</scope>
    <source>
        <strain evidence="2">DSM 9751</strain>
    </source>
</reference>
<dbReference type="EMBL" id="FNTJ01000001">
    <property type="protein sequence ID" value="SEB95985.1"/>
    <property type="molecule type" value="Genomic_DNA"/>
</dbReference>
<accession>A0A1H4NLY7</accession>
<gene>
    <name evidence="1" type="ORF">SAMN05216178_2911</name>
</gene>
<dbReference type="Pfam" id="PF10604">
    <property type="entry name" value="Polyketide_cyc2"/>
    <property type="match status" value="1"/>
</dbReference>
<evidence type="ECO:0000313" key="2">
    <source>
        <dbReference type="Proteomes" id="UP000198982"/>
    </source>
</evidence>
<proteinExistence type="predicted"/>
<dbReference type="Proteomes" id="UP000198982">
    <property type="component" value="Unassembled WGS sequence"/>
</dbReference>
<organism evidence="1 2">
    <name type="scientific">Pseudomonas saponiphila</name>
    <dbReference type="NCBI Taxonomy" id="556534"/>
    <lineage>
        <taxon>Bacteria</taxon>
        <taxon>Pseudomonadati</taxon>
        <taxon>Pseudomonadota</taxon>
        <taxon>Gammaproteobacteria</taxon>
        <taxon>Pseudomonadales</taxon>
        <taxon>Pseudomonadaceae</taxon>
        <taxon>Pseudomonas</taxon>
    </lineage>
</organism>
<evidence type="ECO:0000313" key="1">
    <source>
        <dbReference type="EMBL" id="SEB95985.1"/>
    </source>
</evidence>
<dbReference type="CDD" id="cd07812">
    <property type="entry name" value="SRPBCC"/>
    <property type="match status" value="1"/>
</dbReference>
<dbReference type="InterPro" id="IPR019587">
    <property type="entry name" value="Polyketide_cyclase/dehydratase"/>
</dbReference>